<dbReference type="InterPro" id="IPR037923">
    <property type="entry name" value="HTH-like"/>
</dbReference>
<dbReference type="GO" id="GO:0043565">
    <property type="term" value="F:sequence-specific DNA binding"/>
    <property type="evidence" value="ECO:0007669"/>
    <property type="project" value="InterPro"/>
</dbReference>
<dbReference type="AlphaFoldDB" id="A0A4Q5LCU1"/>
<dbReference type="Pfam" id="PF02311">
    <property type="entry name" value="AraC_binding"/>
    <property type="match status" value="1"/>
</dbReference>
<evidence type="ECO:0000256" key="3">
    <source>
        <dbReference type="ARBA" id="ARBA00023163"/>
    </source>
</evidence>
<dbReference type="SMART" id="SM00342">
    <property type="entry name" value="HTH_ARAC"/>
    <property type="match status" value="1"/>
</dbReference>
<dbReference type="PANTHER" id="PTHR43280:SF32">
    <property type="entry name" value="TRANSCRIPTIONAL REGULATORY PROTEIN"/>
    <property type="match status" value="1"/>
</dbReference>
<dbReference type="InterPro" id="IPR003313">
    <property type="entry name" value="AraC-bd"/>
</dbReference>
<dbReference type="Gene3D" id="2.60.120.10">
    <property type="entry name" value="Jelly Rolls"/>
    <property type="match status" value="1"/>
</dbReference>
<protein>
    <submittedName>
        <fullName evidence="5">Helix-turn-helix domain-containing protein</fullName>
    </submittedName>
</protein>
<dbReference type="PANTHER" id="PTHR43280">
    <property type="entry name" value="ARAC-FAMILY TRANSCRIPTIONAL REGULATOR"/>
    <property type="match status" value="1"/>
</dbReference>
<dbReference type="OrthoDB" id="9793451at2"/>
<feature type="domain" description="HTH araC/xylS-type" evidence="4">
    <location>
        <begin position="188"/>
        <end position="286"/>
    </location>
</feature>
<proteinExistence type="predicted"/>
<keyword evidence="2" id="KW-0238">DNA-binding</keyword>
<evidence type="ECO:0000313" key="6">
    <source>
        <dbReference type="Proteomes" id="UP000294155"/>
    </source>
</evidence>
<evidence type="ECO:0000256" key="2">
    <source>
        <dbReference type="ARBA" id="ARBA00023125"/>
    </source>
</evidence>
<dbReference type="EMBL" id="SEWE01000021">
    <property type="protein sequence ID" value="RYU79153.1"/>
    <property type="molecule type" value="Genomic_DNA"/>
</dbReference>
<evidence type="ECO:0000256" key="1">
    <source>
        <dbReference type="ARBA" id="ARBA00023015"/>
    </source>
</evidence>
<keyword evidence="1" id="KW-0805">Transcription regulation</keyword>
<dbReference type="InterPro" id="IPR018060">
    <property type="entry name" value="HTH_AraC"/>
</dbReference>
<dbReference type="RefSeq" id="WP_129921295.1">
    <property type="nucleotide sequence ID" value="NZ_SEWE01000021.1"/>
</dbReference>
<dbReference type="InterPro" id="IPR020449">
    <property type="entry name" value="Tscrpt_reg_AraC-type_HTH"/>
</dbReference>
<dbReference type="PRINTS" id="PR00032">
    <property type="entry name" value="HTHARAC"/>
</dbReference>
<comment type="caution">
    <text evidence="5">The sequence shown here is derived from an EMBL/GenBank/DDBJ whole genome shotgun (WGS) entry which is preliminary data.</text>
</comment>
<accession>A0A4Q5LCU1</accession>
<dbReference type="SUPFAM" id="SSF46689">
    <property type="entry name" value="Homeodomain-like"/>
    <property type="match status" value="1"/>
</dbReference>
<evidence type="ECO:0000313" key="5">
    <source>
        <dbReference type="EMBL" id="RYU79153.1"/>
    </source>
</evidence>
<evidence type="ECO:0000259" key="4">
    <source>
        <dbReference type="PROSITE" id="PS01124"/>
    </source>
</evidence>
<dbReference type="GO" id="GO:0003700">
    <property type="term" value="F:DNA-binding transcription factor activity"/>
    <property type="evidence" value="ECO:0007669"/>
    <property type="project" value="InterPro"/>
</dbReference>
<dbReference type="Gene3D" id="1.10.10.60">
    <property type="entry name" value="Homeodomain-like"/>
    <property type="match status" value="1"/>
</dbReference>
<gene>
    <name evidence="5" type="ORF">EWM57_11510</name>
</gene>
<organism evidence="5 6">
    <name type="scientific">Hymenobacter persicinus</name>
    <dbReference type="NCBI Taxonomy" id="2025506"/>
    <lineage>
        <taxon>Bacteria</taxon>
        <taxon>Pseudomonadati</taxon>
        <taxon>Bacteroidota</taxon>
        <taxon>Cytophagia</taxon>
        <taxon>Cytophagales</taxon>
        <taxon>Hymenobacteraceae</taxon>
        <taxon>Hymenobacter</taxon>
    </lineage>
</organism>
<dbReference type="Proteomes" id="UP000294155">
    <property type="component" value="Unassembled WGS sequence"/>
</dbReference>
<dbReference type="InterPro" id="IPR014710">
    <property type="entry name" value="RmlC-like_jellyroll"/>
</dbReference>
<dbReference type="InterPro" id="IPR009057">
    <property type="entry name" value="Homeodomain-like_sf"/>
</dbReference>
<keyword evidence="3" id="KW-0804">Transcription</keyword>
<dbReference type="Pfam" id="PF12833">
    <property type="entry name" value="HTH_18"/>
    <property type="match status" value="1"/>
</dbReference>
<dbReference type="SUPFAM" id="SSF51215">
    <property type="entry name" value="Regulatory protein AraC"/>
    <property type="match status" value="1"/>
</dbReference>
<name>A0A4Q5LCU1_9BACT</name>
<sequence length="287" mass="32531">MKPPAPPVFAIASFPQPARPRQQYYVEQLATHVSRFPGISVPHAHDFYLLLYVTRGRGTHTIDLLDYPVQPGSLFFMTPGQVHSWQLSDDAQGLIVFFDADFYLFRYPGSTLYEYPFFGSPNAPVLNLPPGEAEIYPLFERLLAESQSPFANQADVFRSYLHLSLELATRHYSAAPGRSAGLGAQQVRDFGRLLNEHFRTRHAVADYAALLHLTPNHLNAVCRRVLNKTASALIQERIVVEARRLLRHSALSVAQVADRLGFEDASYFGRYFRKHAGQTPETYRQNR</sequence>
<reference evidence="5 6" key="1">
    <citation type="submission" date="2019-02" db="EMBL/GenBank/DDBJ databases">
        <title>Bacterial novel species isolated from soil.</title>
        <authorList>
            <person name="Jung H.-Y."/>
        </authorList>
    </citation>
    <scope>NUCLEOTIDE SEQUENCE [LARGE SCALE GENOMIC DNA]</scope>
    <source>
        <strain evidence="5 6">1-3-3-3</strain>
    </source>
</reference>
<dbReference type="PROSITE" id="PS01124">
    <property type="entry name" value="HTH_ARAC_FAMILY_2"/>
    <property type="match status" value="1"/>
</dbReference>
<keyword evidence="6" id="KW-1185">Reference proteome</keyword>